<organism evidence="9 10">
    <name type="scientific">Belnapia arida</name>
    <dbReference type="NCBI Taxonomy" id="2804533"/>
    <lineage>
        <taxon>Bacteria</taxon>
        <taxon>Pseudomonadati</taxon>
        <taxon>Pseudomonadota</taxon>
        <taxon>Alphaproteobacteria</taxon>
        <taxon>Acetobacterales</taxon>
        <taxon>Roseomonadaceae</taxon>
        <taxon>Belnapia</taxon>
    </lineage>
</organism>
<dbReference type="SFLD" id="SFLDG01140">
    <property type="entry name" value="C2.B:_Phosphomannomutase_and_P"/>
    <property type="match status" value="1"/>
</dbReference>
<dbReference type="Gene3D" id="3.40.50.2000">
    <property type="entry name" value="Glycogen Phosphorylase B"/>
    <property type="match status" value="2"/>
</dbReference>
<evidence type="ECO:0000256" key="5">
    <source>
        <dbReference type="ARBA" id="ARBA00047471"/>
    </source>
</evidence>
<feature type="domain" description="Sucrose phosphatase-like" evidence="7">
    <location>
        <begin position="368"/>
        <end position="598"/>
    </location>
</feature>
<evidence type="ECO:0000256" key="3">
    <source>
        <dbReference type="ARBA" id="ARBA00022676"/>
    </source>
</evidence>
<evidence type="ECO:0000259" key="6">
    <source>
        <dbReference type="Pfam" id="PF00534"/>
    </source>
</evidence>
<evidence type="ECO:0000256" key="4">
    <source>
        <dbReference type="ARBA" id="ARBA00022679"/>
    </source>
</evidence>
<evidence type="ECO:0000256" key="1">
    <source>
        <dbReference type="ARBA" id="ARBA00006530"/>
    </source>
</evidence>
<dbReference type="SUPFAM" id="SSF53756">
    <property type="entry name" value="UDP-Glycosyltransferase/glycogen phosphorylase"/>
    <property type="match status" value="1"/>
</dbReference>
<dbReference type="PANTHER" id="PTHR46039:SF5">
    <property type="entry name" value="SUCROSE-PHOSPHATE SYNTHASE 3-RELATED"/>
    <property type="match status" value="1"/>
</dbReference>
<keyword evidence="10" id="KW-1185">Reference proteome</keyword>
<dbReference type="SFLD" id="SFLDG01141">
    <property type="entry name" value="C2.B.1:_Sucrose_Phosphatase_Li"/>
    <property type="match status" value="1"/>
</dbReference>
<evidence type="ECO:0000259" key="8">
    <source>
        <dbReference type="Pfam" id="PF13579"/>
    </source>
</evidence>
<dbReference type="Pfam" id="PF13579">
    <property type="entry name" value="Glyco_trans_4_4"/>
    <property type="match status" value="1"/>
</dbReference>
<keyword evidence="4" id="KW-0808">Transferase</keyword>
<dbReference type="InterPro" id="IPR001296">
    <property type="entry name" value="Glyco_trans_1"/>
</dbReference>
<dbReference type="PANTHER" id="PTHR46039">
    <property type="entry name" value="SUCROSE-PHOSPHATE SYNTHASE 3-RELATED"/>
    <property type="match status" value="1"/>
</dbReference>
<comment type="similarity">
    <text evidence="1">Belongs to the glycosyltransferase 1 family.</text>
</comment>
<sequence>MGAEYSEPSVGLASGVTIDRLATPCRSYLEKEALAEELPAFAQAFTDHLASLSELPDVIHAHFADAVGVALQAKRLFGIPVVYTPHALGIDKWRQDDRAPAIGGRIAAERHALASADAIIVSSRQEASEQVRAYGVELGARVHCIPPGVPQRQADAAESRLVEQLEERFAEPGKRIILAIARPVRKKNIAALLRAYAAKPALMARANLVILAGQSDGRHSSVEERQVVDELRRICATPDLRHRVALPPTHGEADVVALYRRAAAGGVFVNPALHEPFGLTLIEAAAAGVPVVATRHGGPAEIVETLGHGLLVDPSDEAAIGDACLDLLSDANRHARLASAPRDRIDHYSWANYAEHSVALYASLRRRPRLLVCDIDGTLTGCETGARAFAAWRAERQLPFVVATGRSFPAARSILRNWHLPQPDAYIVDVGTRIMLPVPNGAWRECPLYAQRLAEGWDRAAVMAVLDGLPLTPQPPATNGPYKLSYFGGRRDAEVIQKALVEAGLQARVIHSHGRLIDVLAPGGGKAAAIAAYAGQCGMTLADCAAAGDSGNDLDMLDACGHAIVVGNADADLDGLRRRHGLRRVAARHAAGVMEGLAALGLGPAEA</sequence>
<dbReference type="Proteomes" id="UP000660885">
    <property type="component" value="Unassembled WGS sequence"/>
</dbReference>
<evidence type="ECO:0000256" key="2">
    <source>
        <dbReference type="ARBA" id="ARBA00012536"/>
    </source>
</evidence>
<proteinExistence type="inferred from homology"/>
<dbReference type="InterPro" id="IPR006380">
    <property type="entry name" value="SPP-like_dom"/>
</dbReference>
<name>A0ABS1UEJ5_9PROT</name>
<protein>
    <recommendedName>
        <fullName evidence="2">sucrose-phosphate synthase</fullName>
        <ecNumber evidence="2">2.4.1.14</ecNumber>
    </recommendedName>
</protein>
<evidence type="ECO:0000313" key="9">
    <source>
        <dbReference type="EMBL" id="MBL6082132.1"/>
    </source>
</evidence>
<dbReference type="EC" id="2.4.1.14" evidence="2"/>
<feature type="domain" description="Glycosyl transferase family 1" evidence="6">
    <location>
        <begin position="170"/>
        <end position="340"/>
    </location>
</feature>
<evidence type="ECO:0000313" key="10">
    <source>
        <dbReference type="Proteomes" id="UP000660885"/>
    </source>
</evidence>
<comment type="catalytic activity">
    <reaction evidence="5">
        <text>beta-D-fructose 6-phosphate + UDP-alpha-D-glucose = sucrose 6(F)-phosphate + UDP + H(+)</text>
        <dbReference type="Rhea" id="RHEA:22172"/>
        <dbReference type="ChEBI" id="CHEBI:15378"/>
        <dbReference type="ChEBI" id="CHEBI:57634"/>
        <dbReference type="ChEBI" id="CHEBI:57723"/>
        <dbReference type="ChEBI" id="CHEBI:58223"/>
        <dbReference type="ChEBI" id="CHEBI:58885"/>
        <dbReference type="EC" id="2.4.1.14"/>
    </reaction>
</comment>
<dbReference type="InterPro" id="IPR044161">
    <property type="entry name" value="SPS"/>
</dbReference>
<dbReference type="EMBL" id="JAETWB010000048">
    <property type="protein sequence ID" value="MBL6082132.1"/>
    <property type="molecule type" value="Genomic_DNA"/>
</dbReference>
<dbReference type="Gene3D" id="3.40.50.1000">
    <property type="entry name" value="HAD superfamily/HAD-like"/>
    <property type="match status" value="1"/>
</dbReference>
<feature type="domain" description="Glycosyltransferase subfamily 4-like N-terminal" evidence="8">
    <location>
        <begin position="15"/>
        <end position="148"/>
    </location>
</feature>
<evidence type="ECO:0000259" key="7">
    <source>
        <dbReference type="Pfam" id="PF05116"/>
    </source>
</evidence>
<dbReference type="Gene3D" id="3.90.1070.10">
    <property type="match status" value="1"/>
</dbReference>
<dbReference type="SFLD" id="SFLDS00003">
    <property type="entry name" value="Haloacid_Dehalogenase"/>
    <property type="match status" value="1"/>
</dbReference>
<dbReference type="Pfam" id="PF05116">
    <property type="entry name" value="S6PP"/>
    <property type="match status" value="1"/>
</dbReference>
<dbReference type="Pfam" id="PF00534">
    <property type="entry name" value="Glycos_transf_1"/>
    <property type="match status" value="1"/>
</dbReference>
<comment type="caution">
    <text evidence="9">The sequence shown here is derived from an EMBL/GenBank/DDBJ whole genome shotgun (WGS) entry which is preliminary data.</text>
</comment>
<dbReference type="InterPro" id="IPR023214">
    <property type="entry name" value="HAD_sf"/>
</dbReference>
<dbReference type="InterPro" id="IPR028098">
    <property type="entry name" value="Glyco_trans_4-like_N"/>
</dbReference>
<gene>
    <name evidence="9" type="ORF">JMJ56_29580</name>
</gene>
<keyword evidence="3" id="KW-0328">Glycosyltransferase</keyword>
<dbReference type="InterPro" id="IPR036412">
    <property type="entry name" value="HAD-like_sf"/>
</dbReference>
<accession>A0ABS1UEJ5</accession>
<reference evidence="9 10" key="1">
    <citation type="submission" date="2021-01" db="EMBL/GenBank/DDBJ databases">
        <title>Belnapia mucosa sp. nov. and Belnapia arida sp. nov., isolated from the Tabernas Desert (Almeria, Spain).</title>
        <authorList>
            <person name="Molina-Menor E."/>
            <person name="Vidal-Verdu A."/>
            <person name="Calonge A."/>
            <person name="Satari L."/>
            <person name="Pereto J."/>
            <person name="Porcar M."/>
        </authorList>
    </citation>
    <scope>NUCLEOTIDE SEQUENCE [LARGE SCALE GENOMIC DNA]</scope>
    <source>
        <strain evidence="9 10">T18</strain>
    </source>
</reference>
<dbReference type="SUPFAM" id="SSF56784">
    <property type="entry name" value="HAD-like"/>
    <property type="match status" value="1"/>
</dbReference>